<evidence type="ECO:0000313" key="2">
    <source>
        <dbReference type="EMBL" id="MEB8344077.1"/>
    </source>
</evidence>
<protein>
    <submittedName>
        <fullName evidence="2">Uncharacterized protein</fullName>
    </submittedName>
</protein>
<proteinExistence type="predicted"/>
<name>A0ABU6FJ46_9ACTN</name>
<feature type="compositionally biased region" description="Pro residues" evidence="1">
    <location>
        <begin position="81"/>
        <end position="94"/>
    </location>
</feature>
<feature type="region of interest" description="Disordered" evidence="1">
    <location>
        <begin position="76"/>
        <end position="120"/>
    </location>
</feature>
<dbReference type="Proteomes" id="UP001354931">
    <property type="component" value="Unassembled WGS sequence"/>
</dbReference>
<gene>
    <name evidence="2" type="ORF">OKJ99_42040</name>
</gene>
<evidence type="ECO:0000313" key="3">
    <source>
        <dbReference type="Proteomes" id="UP001354931"/>
    </source>
</evidence>
<comment type="caution">
    <text evidence="2">The sequence shown here is derived from an EMBL/GenBank/DDBJ whole genome shotgun (WGS) entry which is preliminary data.</text>
</comment>
<reference evidence="2 3" key="1">
    <citation type="submission" date="2022-10" db="EMBL/GenBank/DDBJ databases">
        <authorList>
            <person name="Xie J."/>
            <person name="Shen N."/>
        </authorList>
    </citation>
    <scope>NUCLEOTIDE SEQUENCE [LARGE SCALE GENOMIC DNA]</scope>
    <source>
        <strain evidence="2 3">YIM65594</strain>
    </source>
</reference>
<keyword evidence="3" id="KW-1185">Reference proteome</keyword>
<evidence type="ECO:0000256" key="1">
    <source>
        <dbReference type="SAM" id="MobiDB-lite"/>
    </source>
</evidence>
<organism evidence="2 3">
    <name type="scientific">Streptomyces endophyticus</name>
    <dbReference type="NCBI Taxonomy" id="714166"/>
    <lineage>
        <taxon>Bacteria</taxon>
        <taxon>Bacillati</taxon>
        <taxon>Actinomycetota</taxon>
        <taxon>Actinomycetes</taxon>
        <taxon>Kitasatosporales</taxon>
        <taxon>Streptomycetaceae</taxon>
        <taxon>Streptomyces</taxon>
    </lineage>
</organism>
<sequence>MLRHYGVDLLDWYRDRLTARRLATLVKYLPHDSNLAHELHGESADWSVGEHLLAHIADQLAEANWMFATVNRDEDAEPLDFPEPLPRPGVPAPARPGEEPDHAAAQLPDPEQLSRFFAQP</sequence>
<accession>A0ABU6FJ46</accession>
<dbReference type="EMBL" id="JAOZYC010000207">
    <property type="protein sequence ID" value="MEB8344077.1"/>
    <property type="molecule type" value="Genomic_DNA"/>
</dbReference>